<organism evidence="1 2">
    <name type="scientific">Elysia crispata</name>
    <name type="common">lettuce slug</name>
    <dbReference type="NCBI Taxonomy" id="231223"/>
    <lineage>
        <taxon>Eukaryota</taxon>
        <taxon>Metazoa</taxon>
        <taxon>Spiralia</taxon>
        <taxon>Lophotrochozoa</taxon>
        <taxon>Mollusca</taxon>
        <taxon>Gastropoda</taxon>
        <taxon>Heterobranchia</taxon>
        <taxon>Euthyneura</taxon>
        <taxon>Panpulmonata</taxon>
        <taxon>Sacoglossa</taxon>
        <taxon>Placobranchoidea</taxon>
        <taxon>Plakobranchidae</taxon>
        <taxon>Elysia</taxon>
    </lineage>
</organism>
<proteinExistence type="predicted"/>
<evidence type="ECO:0000313" key="2">
    <source>
        <dbReference type="Proteomes" id="UP001283361"/>
    </source>
</evidence>
<evidence type="ECO:0000313" key="1">
    <source>
        <dbReference type="EMBL" id="KAK3783073.1"/>
    </source>
</evidence>
<name>A0AAE1DVH7_9GAST</name>
<dbReference type="Proteomes" id="UP001283361">
    <property type="component" value="Unassembled WGS sequence"/>
</dbReference>
<dbReference type="EMBL" id="JAWDGP010002459">
    <property type="protein sequence ID" value="KAK3783073.1"/>
    <property type="molecule type" value="Genomic_DNA"/>
</dbReference>
<sequence length="76" mass="8627">MQQCEGQKGAVAAGQNRVDSCGRCWARTRKNRYVDLSTIYSAITERLLRDTRDKPRMALGFEINPLPVDCGLPQHY</sequence>
<comment type="caution">
    <text evidence="1">The sequence shown here is derived from an EMBL/GenBank/DDBJ whole genome shotgun (WGS) entry which is preliminary data.</text>
</comment>
<reference evidence="1" key="1">
    <citation type="journal article" date="2023" name="G3 (Bethesda)">
        <title>A reference genome for the long-term kleptoplast-retaining sea slug Elysia crispata morphotype clarki.</title>
        <authorList>
            <person name="Eastman K.E."/>
            <person name="Pendleton A.L."/>
            <person name="Shaikh M.A."/>
            <person name="Suttiyut T."/>
            <person name="Ogas R."/>
            <person name="Tomko P."/>
            <person name="Gavelis G."/>
            <person name="Widhalm J.R."/>
            <person name="Wisecaver J.H."/>
        </authorList>
    </citation>
    <scope>NUCLEOTIDE SEQUENCE</scope>
    <source>
        <strain evidence="1">ECLA1</strain>
    </source>
</reference>
<dbReference type="AlphaFoldDB" id="A0AAE1DVH7"/>
<protein>
    <submittedName>
        <fullName evidence="1">Uncharacterized protein</fullName>
    </submittedName>
</protein>
<keyword evidence="2" id="KW-1185">Reference proteome</keyword>
<gene>
    <name evidence="1" type="ORF">RRG08_018905</name>
</gene>
<accession>A0AAE1DVH7</accession>